<keyword evidence="3" id="KW-0238">DNA-binding</keyword>
<evidence type="ECO:0000313" key="6">
    <source>
        <dbReference type="EMBL" id="HEA16590.1"/>
    </source>
</evidence>
<dbReference type="PROSITE" id="PS50931">
    <property type="entry name" value="HTH_LYSR"/>
    <property type="match status" value="1"/>
</dbReference>
<dbReference type="InterPro" id="IPR058163">
    <property type="entry name" value="LysR-type_TF_proteobact-type"/>
</dbReference>
<feature type="domain" description="HTH lysR-type" evidence="5">
    <location>
        <begin position="1"/>
        <end position="57"/>
    </location>
</feature>
<name>A0A7V1CYY0_9GAMM</name>
<evidence type="ECO:0000256" key="1">
    <source>
        <dbReference type="ARBA" id="ARBA00009437"/>
    </source>
</evidence>
<protein>
    <submittedName>
        <fullName evidence="6">LysR family transcriptional regulator</fullName>
    </submittedName>
</protein>
<dbReference type="Pfam" id="PF03466">
    <property type="entry name" value="LysR_substrate"/>
    <property type="match status" value="1"/>
</dbReference>
<evidence type="ECO:0000256" key="4">
    <source>
        <dbReference type="ARBA" id="ARBA00023163"/>
    </source>
</evidence>
<dbReference type="Proteomes" id="UP000886188">
    <property type="component" value="Unassembled WGS sequence"/>
</dbReference>
<dbReference type="CDD" id="cd05466">
    <property type="entry name" value="PBP2_LTTR_substrate"/>
    <property type="match status" value="1"/>
</dbReference>
<dbReference type="InterPro" id="IPR036390">
    <property type="entry name" value="WH_DNA-bd_sf"/>
</dbReference>
<accession>A0A7V1CYY0</accession>
<dbReference type="Gene3D" id="1.10.10.10">
    <property type="entry name" value="Winged helix-like DNA-binding domain superfamily/Winged helix DNA-binding domain"/>
    <property type="match status" value="1"/>
</dbReference>
<dbReference type="InterPro" id="IPR005119">
    <property type="entry name" value="LysR_subst-bd"/>
</dbReference>
<dbReference type="InterPro" id="IPR036388">
    <property type="entry name" value="WH-like_DNA-bd_sf"/>
</dbReference>
<dbReference type="Pfam" id="PF00126">
    <property type="entry name" value="HTH_1"/>
    <property type="match status" value="1"/>
</dbReference>
<sequence length="288" mass="32343">MLDDLHLFIEIARRNSMSQAAKDLGLNLSTLSRRMQGLEEKLAEPLLQRTARGIVLTTKGEQLYCELAEQVLTLNDQLNQLNSSEHGLSDFYLLCPQNIMTGPLMPAINEFAATNSALNLHIYPSNANSQLSQKRFDLAIRIGEQQDSSYYQKRLGSIAIKLIVKNNAPTTRLVLPYTESQFPAGLLKQLKQTYPQISFCFDITIAKNMVESGYGVGLLPMSEIDTICEKHAFKYLELPINFPARPIYALWPHSRKPSYAAEQLINLVQAKIAQNPSLQGETVELGRF</sequence>
<reference evidence="6" key="1">
    <citation type="journal article" date="2020" name="mSystems">
        <title>Genome- and Community-Level Interaction Insights into Carbon Utilization and Element Cycling Functions of Hydrothermarchaeota in Hydrothermal Sediment.</title>
        <authorList>
            <person name="Zhou Z."/>
            <person name="Liu Y."/>
            <person name="Xu W."/>
            <person name="Pan J."/>
            <person name="Luo Z.H."/>
            <person name="Li M."/>
        </authorList>
    </citation>
    <scope>NUCLEOTIDE SEQUENCE [LARGE SCALE GENOMIC DNA]</scope>
    <source>
        <strain evidence="6">HyVt-346</strain>
    </source>
</reference>
<comment type="similarity">
    <text evidence="1">Belongs to the LysR transcriptional regulatory family.</text>
</comment>
<dbReference type="AlphaFoldDB" id="A0A7V1CYY0"/>
<dbReference type="GO" id="GO:0006351">
    <property type="term" value="P:DNA-templated transcription"/>
    <property type="evidence" value="ECO:0007669"/>
    <property type="project" value="TreeGrafter"/>
</dbReference>
<evidence type="ECO:0000256" key="3">
    <source>
        <dbReference type="ARBA" id="ARBA00023125"/>
    </source>
</evidence>
<organism evidence="6">
    <name type="scientific">Pseudoalteromonas prydzensis</name>
    <dbReference type="NCBI Taxonomy" id="182141"/>
    <lineage>
        <taxon>Bacteria</taxon>
        <taxon>Pseudomonadati</taxon>
        <taxon>Pseudomonadota</taxon>
        <taxon>Gammaproteobacteria</taxon>
        <taxon>Alteromonadales</taxon>
        <taxon>Pseudoalteromonadaceae</taxon>
        <taxon>Pseudoalteromonas</taxon>
    </lineage>
</organism>
<dbReference type="PANTHER" id="PTHR30537:SF5">
    <property type="entry name" value="HTH-TYPE TRANSCRIPTIONAL ACTIVATOR TTDR-RELATED"/>
    <property type="match status" value="1"/>
</dbReference>
<dbReference type="PANTHER" id="PTHR30537">
    <property type="entry name" value="HTH-TYPE TRANSCRIPTIONAL REGULATOR"/>
    <property type="match status" value="1"/>
</dbReference>
<proteinExistence type="inferred from homology"/>
<dbReference type="SUPFAM" id="SSF46785">
    <property type="entry name" value="Winged helix' DNA-binding domain"/>
    <property type="match status" value="1"/>
</dbReference>
<evidence type="ECO:0000256" key="2">
    <source>
        <dbReference type="ARBA" id="ARBA00023015"/>
    </source>
</evidence>
<gene>
    <name evidence="6" type="ORF">ENH88_09145</name>
</gene>
<dbReference type="GO" id="GO:0003700">
    <property type="term" value="F:DNA-binding transcription factor activity"/>
    <property type="evidence" value="ECO:0007669"/>
    <property type="project" value="InterPro"/>
</dbReference>
<evidence type="ECO:0000259" key="5">
    <source>
        <dbReference type="PROSITE" id="PS50931"/>
    </source>
</evidence>
<keyword evidence="2" id="KW-0805">Transcription regulation</keyword>
<dbReference type="Gene3D" id="3.40.190.10">
    <property type="entry name" value="Periplasmic binding protein-like II"/>
    <property type="match status" value="1"/>
</dbReference>
<keyword evidence="4" id="KW-0804">Transcription</keyword>
<dbReference type="EMBL" id="DRGM01000099">
    <property type="protein sequence ID" value="HEA16590.1"/>
    <property type="molecule type" value="Genomic_DNA"/>
</dbReference>
<dbReference type="GO" id="GO:0043565">
    <property type="term" value="F:sequence-specific DNA binding"/>
    <property type="evidence" value="ECO:0007669"/>
    <property type="project" value="TreeGrafter"/>
</dbReference>
<dbReference type="RefSeq" id="WP_304181831.1">
    <property type="nucleotide sequence ID" value="NZ_DRGM01000099.1"/>
</dbReference>
<dbReference type="SUPFAM" id="SSF53850">
    <property type="entry name" value="Periplasmic binding protein-like II"/>
    <property type="match status" value="1"/>
</dbReference>
<dbReference type="InterPro" id="IPR000847">
    <property type="entry name" value="LysR_HTH_N"/>
</dbReference>
<comment type="caution">
    <text evidence="6">The sequence shown here is derived from an EMBL/GenBank/DDBJ whole genome shotgun (WGS) entry which is preliminary data.</text>
</comment>